<evidence type="ECO:0000313" key="1">
    <source>
        <dbReference type="EMBL" id="KAJ1191322.1"/>
    </source>
</evidence>
<protein>
    <recommendedName>
        <fullName evidence="3">Reverse transcriptase zinc-binding domain-containing protein</fullName>
    </recommendedName>
</protein>
<comment type="caution">
    <text evidence="1">The sequence shown here is derived from an EMBL/GenBank/DDBJ whole genome shotgun (WGS) entry which is preliminary data.</text>
</comment>
<dbReference type="AlphaFoldDB" id="A0AAV7URN8"/>
<evidence type="ECO:0000313" key="2">
    <source>
        <dbReference type="Proteomes" id="UP001066276"/>
    </source>
</evidence>
<evidence type="ECO:0008006" key="3">
    <source>
        <dbReference type="Google" id="ProtNLM"/>
    </source>
</evidence>
<accession>A0AAV7URN8</accession>
<reference evidence="1" key="1">
    <citation type="journal article" date="2022" name="bioRxiv">
        <title>Sequencing and chromosome-scale assembly of the giantPleurodeles waltlgenome.</title>
        <authorList>
            <person name="Brown T."/>
            <person name="Elewa A."/>
            <person name="Iarovenko S."/>
            <person name="Subramanian E."/>
            <person name="Araus A.J."/>
            <person name="Petzold A."/>
            <person name="Susuki M."/>
            <person name="Suzuki K.-i.T."/>
            <person name="Hayashi T."/>
            <person name="Toyoda A."/>
            <person name="Oliveira C."/>
            <person name="Osipova E."/>
            <person name="Leigh N.D."/>
            <person name="Simon A."/>
            <person name="Yun M.H."/>
        </authorList>
    </citation>
    <scope>NUCLEOTIDE SEQUENCE</scope>
    <source>
        <strain evidence="1">20211129_DDA</strain>
        <tissue evidence="1">Liver</tissue>
    </source>
</reference>
<keyword evidence="2" id="KW-1185">Reference proteome</keyword>
<dbReference type="Proteomes" id="UP001066276">
    <property type="component" value="Chromosome 2_2"/>
</dbReference>
<organism evidence="1 2">
    <name type="scientific">Pleurodeles waltl</name>
    <name type="common">Iberian ribbed newt</name>
    <dbReference type="NCBI Taxonomy" id="8319"/>
    <lineage>
        <taxon>Eukaryota</taxon>
        <taxon>Metazoa</taxon>
        <taxon>Chordata</taxon>
        <taxon>Craniata</taxon>
        <taxon>Vertebrata</taxon>
        <taxon>Euteleostomi</taxon>
        <taxon>Amphibia</taxon>
        <taxon>Batrachia</taxon>
        <taxon>Caudata</taxon>
        <taxon>Salamandroidea</taxon>
        <taxon>Salamandridae</taxon>
        <taxon>Pleurodelinae</taxon>
        <taxon>Pleurodeles</taxon>
    </lineage>
</organism>
<proteinExistence type="predicted"/>
<gene>
    <name evidence="1" type="ORF">NDU88_000638</name>
</gene>
<sequence length="309" mass="35069">MLDQVHAQTKAGIPISAWEIAGIVEWGELFEDHMLIPFTSFVNDFGVSPGTFLTYAAITRHAALYWGTIPKEPNTSVLLQTLLTQGGERNAITNIYKALHIDDKCPLMSLRAYWEEALQRELTDTQWEQALMIPNIISMSSSYNYIQFNYLHHAYLTPAKMAKIYPSAVDRCPISHTGNADFLHMIWTCAQMVEYWETITEALNKVTGWNSCHDMAHFLLGVTRRTPRNKTLNKILNLALMIEKRRLAMCWKSAAIPLVLRWLTDLHNVVLAEQQILMLSHTPAGPSSSPPNWTAFIEGIEIILGRQAM</sequence>
<name>A0AAV7URN8_PLEWA</name>
<dbReference type="EMBL" id="JANPWB010000004">
    <property type="protein sequence ID" value="KAJ1191322.1"/>
    <property type="molecule type" value="Genomic_DNA"/>
</dbReference>